<feature type="region of interest" description="Disordered" evidence="1">
    <location>
        <begin position="27"/>
        <end position="63"/>
    </location>
</feature>
<accession>A0ABT1KX33</accession>
<evidence type="ECO:0008006" key="5">
    <source>
        <dbReference type="Google" id="ProtNLM"/>
    </source>
</evidence>
<dbReference type="PROSITE" id="PS51257">
    <property type="entry name" value="PROKAR_LIPOPROTEIN"/>
    <property type="match status" value="1"/>
</dbReference>
<evidence type="ECO:0000256" key="1">
    <source>
        <dbReference type="SAM" id="MobiDB-lite"/>
    </source>
</evidence>
<keyword evidence="2" id="KW-0732">Signal</keyword>
<feature type="chain" id="PRO_5047410970" description="DUF4245 domain-containing protein" evidence="2">
    <location>
        <begin position="21"/>
        <end position="203"/>
    </location>
</feature>
<evidence type="ECO:0000256" key="2">
    <source>
        <dbReference type="SAM" id="SignalP"/>
    </source>
</evidence>
<comment type="caution">
    <text evidence="3">The sequence shown here is derived from an EMBL/GenBank/DDBJ whole genome shotgun (WGS) entry which is preliminary data.</text>
</comment>
<evidence type="ECO:0000313" key="3">
    <source>
        <dbReference type="EMBL" id="MCP3422325.1"/>
    </source>
</evidence>
<dbReference type="Proteomes" id="UP001204524">
    <property type="component" value="Unassembled WGS sequence"/>
</dbReference>
<sequence length="203" mass="21198">MRATRTIGPALGASLVLLLAACGEDTTDTGVDPSSEGSSSETPTDTPTETPTAAPVEPVDFGDEPAVEARYKKAALRATSDDLITMVPSTLPEGWTTVGGGYEPDPQWWRMEFTAPTGDVVLDQLPGTSDDALGDQPHLTAADDVDLSDWGTGAWSAWDHDGASVLAYDLKGSTVVLQGPDLETVRGLAETLLPADEAVEQEG</sequence>
<feature type="compositionally biased region" description="Low complexity" evidence="1">
    <location>
        <begin position="29"/>
        <end position="58"/>
    </location>
</feature>
<proteinExistence type="predicted"/>
<dbReference type="RefSeq" id="WP_254181522.1">
    <property type="nucleotide sequence ID" value="NZ_JANARS010000004.1"/>
</dbReference>
<name>A0ABT1KX33_9ACTN</name>
<dbReference type="EMBL" id="JANARS010000004">
    <property type="protein sequence ID" value="MCP3422325.1"/>
    <property type="molecule type" value="Genomic_DNA"/>
</dbReference>
<gene>
    <name evidence="3" type="ORF">NCI01_11005</name>
</gene>
<keyword evidence="4" id="KW-1185">Reference proteome</keyword>
<protein>
    <recommendedName>
        <fullName evidence="5">DUF4245 domain-containing protein</fullName>
    </recommendedName>
</protein>
<reference evidence="3 4" key="1">
    <citation type="submission" date="2022-06" db="EMBL/GenBank/DDBJ databases">
        <authorList>
            <person name="So Y."/>
        </authorList>
    </citation>
    <scope>NUCLEOTIDE SEQUENCE [LARGE SCALE GENOMIC DNA]</scope>
    <source>
        <strain evidence="3 4">STR3</strain>
    </source>
</reference>
<organism evidence="3 4">
    <name type="scientific">Nocardioides pinisoli</name>
    <dbReference type="NCBI Taxonomy" id="2950279"/>
    <lineage>
        <taxon>Bacteria</taxon>
        <taxon>Bacillati</taxon>
        <taxon>Actinomycetota</taxon>
        <taxon>Actinomycetes</taxon>
        <taxon>Propionibacteriales</taxon>
        <taxon>Nocardioidaceae</taxon>
        <taxon>Nocardioides</taxon>
    </lineage>
</organism>
<feature type="signal peptide" evidence="2">
    <location>
        <begin position="1"/>
        <end position="20"/>
    </location>
</feature>
<evidence type="ECO:0000313" key="4">
    <source>
        <dbReference type="Proteomes" id="UP001204524"/>
    </source>
</evidence>